<evidence type="ECO:0000256" key="6">
    <source>
        <dbReference type="ARBA" id="ARBA00022692"/>
    </source>
</evidence>
<dbReference type="InterPro" id="IPR008972">
    <property type="entry name" value="Cupredoxin"/>
</dbReference>
<dbReference type="PANTHER" id="PTHR22888">
    <property type="entry name" value="CYTOCHROME C OXIDASE, SUBUNIT II"/>
    <property type="match status" value="1"/>
</dbReference>
<gene>
    <name evidence="19" type="ORF">DFR49_1781</name>
</gene>
<keyword evidence="11 14" id="KW-0472">Membrane</keyword>
<dbReference type="Pfam" id="PF06481">
    <property type="entry name" value="COX_ARM"/>
    <property type="match status" value="1"/>
</dbReference>
<dbReference type="AlphaFoldDB" id="A0A397P6B2"/>
<keyword evidence="8 14" id="KW-0249">Electron transport</keyword>
<dbReference type="GO" id="GO:0009486">
    <property type="term" value="F:cytochrome bo3 ubiquinol oxidase activity"/>
    <property type="evidence" value="ECO:0007669"/>
    <property type="project" value="InterPro"/>
</dbReference>
<dbReference type="EMBL" id="QXDC01000003">
    <property type="protein sequence ID" value="RIA43559.1"/>
    <property type="molecule type" value="Genomic_DNA"/>
</dbReference>
<feature type="transmembrane region" description="Helical" evidence="16">
    <location>
        <begin position="48"/>
        <end position="74"/>
    </location>
</feature>
<evidence type="ECO:0000256" key="15">
    <source>
        <dbReference type="SAM" id="MobiDB-lite"/>
    </source>
</evidence>
<dbReference type="GO" id="GO:0005507">
    <property type="term" value="F:copper ion binding"/>
    <property type="evidence" value="ECO:0007669"/>
    <property type="project" value="InterPro"/>
</dbReference>
<evidence type="ECO:0000313" key="20">
    <source>
        <dbReference type="Proteomes" id="UP000266568"/>
    </source>
</evidence>
<dbReference type="InterPro" id="IPR006333">
    <property type="entry name" value="Cyt_o_ubiquinol_oxidase_su2"/>
</dbReference>
<feature type="transmembrane region" description="Helical" evidence="16">
    <location>
        <begin position="95"/>
        <end position="115"/>
    </location>
</feature>
<dbReference type="Proteomes" id="UP000266568">
    <property type="component" value="Unassembled WGS sequence"/>
</dbReference>
<dbReference type="RefSeq" id="WP_119035401.1">
    <property type="nucleotide sequence ID" value="NZ_QXDC01000003.1"/>
</dbReference>
<dbReference type="Pfam" id="PF00116">
    <property type="entry name" value="COX2"/>
    <property type="match status" value="1"/>
</dbReference>
<keyword evidence="20" id="KW-1185">Reference proteome</keyword>
<dbReference type="InterPro" id="IPR011759">
    <property type="entry name" value="Cyt_c_oxidase_su2_TM_dom"/>
</dbReference>
<dbReference type="SUPFAM" id="SSF49503">
    <property type="entry name" value="Cupredoxins"/>
    <property type="match status" value="1"/>
</dbReference>
<evidence type="ECO:0000256" key="8">
    <source>
        <dbReference type="ARBA" id="ARBA00022982"/>
    </source>
</evidence>
<evidence type="ECO:0000256" key="14">
    <source>
        <dbReference type="PIRNR" id="PIRNR000292"/>
    </source>
</evidence>
<keyword evidence="3 14" id="KW-0813">Transport</keyword>
<evidence type="ECO:0000256" key="11">
    <source>
        <dbReference type="ARBA" id="ARBA00023136"/>
    </source>
</evidence>
<dbReference type="GO" id="GO:0004129">
    <property type="term" value="F:cytochrome-c oxidase activity"/>
    <property type="evidence" value="ECO:0007669"/>
    <property type="project" value="UniProtKB-UniRule"/>
</dbReference>
<dbReference type="GO" id="GO:0016682">
    <property type="term" value="F:oxidoreductase activity, acting on diphenols and related substances as donors, oxygen as acceptor"/>
    <property type="evidence" value="ECO:0007669"/>
    <property type="project" value="InterPro"/>
</dbReference>
<accession>A0A397P6B2</accession>
<organism evidence="19 20">
    <name type="scientific">Hephaestia caeni</name>
    <dbReference type="NCBI Taxonomy" id="645617"/>
    <lineage>
        <taxon>Bacteria</taxon>
        <taxon>Pseudomonadati</taxon>
        <taxon>Pseudomonadota</taxon>
        <taxon>Alphaproteobacteria</taxon>
        <taxon>Sphingomonadales</taxon>
        <taxon>Sphingomonadaceae</taxon>
        <taxon>Hephaestia</taxon>
    </lineage>
</organism>
<dbReference type="PROSITE" id="PS51257">
    <property type="entry name" value="PROKAR_LIPOPROTEIN"/>
    <property type="match status" value="1"/>
</dbReference>
<dbReference type="Gene3D" id="1.10.287.90">
    <property type="match status" value="1"/>
</dbReference>
<evidence type="ECO:0000313" key="19">
    <source>
        <dbReference type="EMBL" id="RIA43559.1"/>
    </source>
</evidence>
<dbReference type="PIRSF" id="PIRSF000292">
    <property type="entry name" value="Ubi_od_II"/>
    <property type="match status" value="1"/>
</dbReference>
<dbReference type="PROSITE" id="PS50999">
    <property type="entry name" value="COX2_TM"/>
    <property type="match status" value="1"/>
</dbReference>
<evidence type="ECO:0000256" key="3">
    <source>
        <dbReference type="ARBA" id="ARBA00022448"/>
    </source>
</evidence>
<keyword evidence="4 14" id="KW-1003">Cell membrane</keyword>
<feature type="domain" description="Cytochrome oxidase subunit II transmembrane region profile" evidence="18">
    <location>
        <begin position="26"/>
        <end position="123"/>
    </location>
</feature>
<feature type="region of interest" description="Disordered" evidence="15">
    <location>
        <begin position="323"/>
        <end position="362"/>
    </location>
</feature>
<evidence type="ECO:0000256" key="1">
    <source>
        <dbReference type="ARBA" id="ARBA00004651"/>
    </source>
</evidence>
<protein>
    <recommendedName>
        <fullName evidence="14">Ubiquinol oxidase subunit 2</fullName>
    </recommendedName>
</protein>
<keyword evidence="13" id="KW-0449">Lipoprotein</keyword>
<dbReference type="PANTHER" id="PTHR22888:SF18">
    <property type="entry name" value="CYTOCHROME BO(3) UBIQUINOL OXIDASE SUBUNIT 2"/>
    <property type="match status" value="1"/>
</dbReference>
<dbReference type="InterPro" id="IPR036257">
    <property type="entry name" value="Cyt_c_oxidase_su2_TM_sf"/>
</dbReference>
<proteinExistence type="inferred from homology"/>
<dbReference type="CDD" id="cd04212">
    <property type="entry name" value="CuRO_UO_II"/>
    <property type="match status" value="1"/>
</dbReference>
<comment type="subcellular location">
    <subcellularLocation>
        <location evidence="1">Cell membrane</location>
        <topology evidence="1">Multi-pass membrane protein</topology>
    </subcellularLocation>
</comment>
<dbReference type="InterPro" id="IPR002429">
    <property type="entry name" value="CcO_II-like_C"/>
</dbReference>
<comment type="caution">
    <text evidence="19">The sequence shown here is derived from an EMBL/GenBank/DDBJ whole genome shotgun (WGS) entry which is preliminary data.</text>
</comment>
<dbReference type="InterPro" id="IPR034227">
    <property type="entry name" value="CuRO_UO_II"/>
</dbReference>
<evidence type="ECO:0000256" key="4">
    <source>
        <dbReference type="ARBA" id="ARBA00022475"/>
    </source>
</evidence>
<dbReference type="InterPro" id="IPR010514">
    <property type="entry name" value="COX_ARM"/>
</dbReference>
<keyword evidence="10 14" id="KW-0560">Oxidoreductase</keyword>
<evidence type="ECO:0000256" key="10">
    <source>
        <dbReference type="ARBA" id="ARBA00023002"/>
    </source>
</evidence>
<dbReference type="OrthoDB" id="9783445at2"/>
<reference evidence="19 20" key="1">
    <citation type="submission" date="2018-08" db="EMBL/GenBank/DDBJ databases">
        <title>Genomic Encyclopedia of Type Strains, Phase IV (KMG-IV): sequencing the most valuable type-strain genomes for metagenomic binning, comparative biology and taxonomic classification.</title>
        <authorList>
            <person name="Goeker M."/>
        </authorList>
    </citation>
    <scope>NUCLEOTIDE SEQUENCE [LARGE SCALE GENOMIC DNA]</scope>
    <source>
        <strain evidence="19 20">DSM 25527</strain>
    </source>
</reference>
<keyword evidence="12" id="KW-0564">Palmitate</keyword>
<evidence type="ECO:0000256" key="16">
    <source>
        <dbReference type="SAM" id="Phobius"/>
    </source>
</evidence>
<dbReference type="Gene3D" id="2.60.40.420">
    <property type="entry name" value="Cupredoxins - blue copper proteins"/>
    <property type="match status" value="1"/>
</dbReference>
<evidence type="ECO:0000256" key="5">
    <source>
        <dbReference type="ARBA" id="ARBA00022660"/>
    </source>
</evidence>
<evidence type="ECO:0000256" key="2">
    <source>
        <dbReference type="ARBA" id="ARBA00007866"/>
    </source>
</evidence>
<evidence type="ECO:0000256" key="9">
    <source>
        <dbReference type="ARBA" id="ARBA00022989"/>
    </source>
</evidence>
<keyword evidence="9 16" id="KW-1133">Transmembrane helix</keyword>
<sequence>MIRRCSLARRLKSGAKALSVVGVAALLAGCNAVVLAPAGDVAAQQRDLLVISVVLMLLVIVPVMVLIVLFAWRYRESNEDATYAPDWDHSTKIELVIWSVPLLIIICLGAVTWLGTHVLDPYRPIERLEHARPVDPAVKPIEVDVVALDWKWLFIYPEYGIATVNEMAAPVDRPIQFKITASSVMNSFYIPALAGQIYAMPGMETMLHAVINRPGVYDGFSANYSGAGFSGMRFKFHGLDHAGFEQWVATAKASGRTLDRAAYTALARPSENVPVMRFATVEHGLYSAALNMCVTPGTPCMADTMMKDAHTAGQSMAQAMDMPHGAADSAHRPPAPSLSQPITGAGLIAPAERAREGDRQTL</sequence>
<dbReference type="GO" id="GO:0005886">
    <property type="term" value="C:plasma membrane"/>
    <property type="evidence" value="ECO:0007669"/>
    <property type="project" value="UniProtKB-SubCell"/>
</dbReference>
<evidence type="ECO:0000259" key="18">
    <source>
        <dbReference type="PROSITE" id="PS50999"/>
    </source>
</evidence>
<name>A0A397P6B2_9SPHN</name>
<evidence type="ECO:0000259" key="17">
    <source>
        <dbReference type="PROSITE" id="PS50857"/>
    </source>
</evidence>
<evidence type="ECO:0000256" key="13">
    <source>
        <dbReference type="ARBA" id="ARBA00023288"/>
    </source>
</evidence>
<keyword evidence="7" id="KW-0732">Signal</keyword>
<feature type="domain" description="Cytochrome oxidase subunit II copper A binding" evidence="17">
    <location>
        <begin position="138"/>
        <end position="250"/>
    </location>
</feature>
<evidence type="ECO:0000256" key="7">
    <source>
        <dbReference type="ARBA" id="ARBA00022729"/>
    </source>
</evidence>
<keyword evidence="6 16" id="KW-0812">Transmembrane</keyword>
<dbReference type="GO" id="GO:0042773">
    <property type="term" value="P:ATP synthesis coupled electron transport"/>
    <property type="evidence" value="ECO:0007669"/>
    <property type="project" value="TreeGrafter"/>
</dbReference>
<dbReference type="InterPro" id="IPR045187">
    <property type="entry name" value="CcO_II"/>
</dbReference>
<keyword evidence="5 14" id="KW-0679">Respiratory chain</keyword>
<dbReference type="NCBIfam" id="TIGR01433">
    <property type="entry name" value="CyoA"/>
    <property type="match status" value="1"/>
</dbReference>
<dbReference type="PROSITE" id="PS50857">
    <property type="entry name" value="COX2_CUA"/>
    <property type="match status" value="1"/>
</dbReference>
<dbReference type="SUPFAM" id="SSF81464">
    <property type="entry name" value="Cytochrome c oxidase subunit II-like, transmembrane region"/>
    <property type="match status" value="1"/>
</dbReference>
<feature type="compositionally biased region" description="Basic and acidic residues" evidence="15">
    <location>
        <begin position="352"/>
        <end position="362"/>
    </location>
</feature>
<comment type="similarity">
    <text evidence="2 14">Belongs to the cytochrome c oxidase subunit 2 family.</text>
</comment>
<evidence type="ECO:0000256" key="12">
    <source>
        <dbReference type="ARBA" id="ARBA00023139"/>
    </source>
</evidence>